<evidence type="ECO:0000313" key="3">
    <source>
        <dbReference type="Proteomes" id="UP001642487"/>
    </source>
</evidence>
<proteinExistence type="predicted"/>
<protein>
    <recommendedName>
        <fullName evidence="4">Serine-rich protein-like protein</fullName>
    </recommendedName>
</protein>
<feature type="region of interest" description="Disordered" evidence="1">
    <location>
        <begin position="291"/>
        <end position="319"/>
    </location>
</feature>
<evidence type="ECO:0008006" key="4">
    <source>
        <dbReference type="Google" id="ProtNLM"/>
    </source>
</evidence>
<sequence>MEKGFLVASNVLSLHFHIAYVAPIAAARKGGWRNQHKLLVHHAVYVVLAVRCNRMAHPIFKTTLQFKTKLRSTHTPHSDPAYKFHRRDELSLPKRIRNPHLQSERTKTQNQPNPMKKETSGPVLRPFPAAARFHSPISSTGTSPFAASTNFGFSPGSSTFFQNNDDHNHHRPTSPTRVNIYSTPLSRSVRFSIDHRSGSPSRSITVSNRNSPVSLPKKPCMCSPTTHPGSFRCSLHKKSGSSGRHQASSAYSSSGLNMRRSAMTNSLVRIGGVEGDWVKRALTALIRPSSHQLRRRANFRPQPSRLSVMSTPENLQYKD</sequence>
<evidence type="ECO:0000256" key="1">
    <source>
        <dbReference type="SAM" id="MobiDB-lite"/>
    </source>
</evidence>
<feature type="region of interest" description="Disordered" evidence="1">
    <location>
        <begin position="193"/>
        <end position="216"/>
    </location>
</feature>
<feature type="region of interest" description="Disordered" evidence="1">
    <location>
        <begin position="235"/>
        <end position="254"/>
    </location>
</feature>
<feature type="compositionally biased region" description="Basic and acidic residues" evidence="1">
    <location>
        <begin position="76"/>
        <end position="92"/>
    </location>
</feature>
<dbReference type="PANTHER" id="PTHR33132:SF135">
    <property type="entry name" value="OS02G0799700 PROTEIN"/>
    <property type="match status" value="1"/>
</dbReference>
<feature type="compositionally biased region" description="Polar residues" evidence="1">
    <location>
        <begin position="240"/>
        <end position="254"/>
    </location>
</feature>
<reference evidence="2 3" key="1">
    <citation type="submission" date="2024-03" db="EMBL/GenBank/DDBJ databases">
        <authorList>
            <person name="Gkanogiannis A."/>
            <person name="Becerra Lopez-Lavalle L."/>
        </authorList>
    </citation>
    <scope>NUCLEOTIDE SEQUENCE [LARGE SCALE GENOMIC DNA]</scope>
</reference>
<gene>
    <name evidence="2" type="ORF">CITCOLO1_LOCUS4522</name>
</gene>
<keyword evidence="3" id="KW-1185">Reference proteome</keyword>
<dbReference type="Proteomes" id="UP001642487">
    <property type="component" value="Chromosome 11"/>
</dbReference>
<accession>A0ABP0XXC9</accession>
<feature type="compositionally biased region" description="Polar residues" evidence="1">
    <location>
        <begin position="198"/>
        <end position="213"/>
    </location>
</feature>
<dbReference type="PANTHER" id="PTHR33132">
    <property type="entry name" value="OSJNBB0118P14.9 PROTEIN"/>
    <property type="match status" value="1"/>
</dbReference>
<name>A0ABP0XXC9_9ROSI</name>
<organism evidence="2 3">
    <name type="scientific">Citrullus colocynthis</name>
    <name type="common">colocynth</name>
    <dbReference type="NCBI Taxonomy" id="252529"/>
    <lineage>
        <taxon>Eukaryota</taxon>
        <taxon>Viridiplantae</taxon>
        <taxon>Streptophyta</taxon>
        <taxon>Embryophyta</taxon>
        <taxon>Tracheophyta</taxon>
        <taxon>Spermatophyta</taxon>
        <taxon>Magnoliopsida</taxon>
        <taxon>eudicotyledons</taxon>
        <taxon>Gunneridae</taxon>
        <taxon>Pentapetalae</taxon>
        <taxon>rosids</taxon>
        <taxon>fabids</taxon>
        <taxon>Cucurbitales</taxon>
        <taxon>Cucurbitaceae</taxon>
        <taxon>Benincaseae</taxon>
        <taxon>Citrullus</taxon>
    </lineage>
</organism>
<feature type="region of interest" description="Disordered" evidence="1">
    <location>
        <begin position="71"/>
        <end position="120"/>
    </location>
</feature>
<dbReference type="EMBL" id="OZ021745">
    <property type="protein sequence ID" value="CAK9312814.1"/>
    <property type="molecule type" value="Genomic_DNA"/>
</dbReference>
<feature type="region of interest" description="Disordered" evidence="1">
    <location>
        <begin position="160"/>
        <end position="179"/>
    </location>
</feature>
<feature type="compositionally biased region" description="Polar residues" evidence="1">
    <location>
        <begin position="304"/>
        <end position="319"/>
    </location>
</feature>
<evidence type="ECO:0000313" key="2">
    <source>
        <dbReference type="EMBL" id="CAK9312814.1"/>
    </source>
</evidence>